<protein>
    <submittedName>
        <fullName evidence="1">Zn-binding Pro-Ala-Ala-Arg (PAAR) domain-containing protein, incolved in TypeVI secretion</fullName>
    </submittedName>
</protein>
<dbReference type="EMBL" id="FNPK01000016">
    <property type="protein sequence ID" value="SDY59593.1"/>
    <property type="molecule type" value="Genomic_DNA"/>
</dbReference>
<dbReference type="AlphaFoldDB" id="A0A1H3L5A0"/>
<proteinExistence type="predicted"/>
<gene>
    <name evidence="1" type="ORF">SAMN05421643_1164</name>
</gene>
<keyword evidence="2" id="KW-1185">Reference proteome</keyword>
<sequence length="88" mass="9119">MAKSLVTMGSSTTHGGIVSECENTFVINGIAVHLHGMKHYCPKCQVVVSSIAADQSTLVKGRGVVLAGDKTTCGATFLANQALLVSQK</sequence>
<dbReference type="InterPro" id="IPR008727">
    <property type="entry name" value="PAAR_motif"/>
</dbReference>
<accession>A0A1H3L5A0</accession>
<dbReference type="Pfam" id="PF05488">
    <property type="entry name" value="PAAR_motif"/>
    <property type="match status" value="1"/>
</dbReference>
<evidence type="ECO:0000313" key="1">
    <source>
        <dbReference type="EMBL" id="SDY59593.1"/>
    </source>
</evidence>
<dbReference type="STRING" id="595670.SAMN05421643_1164"/>
<dbReference type="CDD" id="cd14744">
    <property type="entry name" value="PAAR_CT_2"/>
    <property type="match status" value="1"/>
</dbReference>
<dbReference type="Proteomes" id="UP000199035">
    <property type="component" value="Unassembled WGS sequence"/>
</dbReference>
<reference evidence="2" key="1">
    <citation type="submission" date="2016-10" db="EMBL/GenBank/DDBJ databases">
        <authorList>
            <person name="Varghese N."/>
            <person name="Submissions S."/>
        </authorList>
    </citation>
    <scope>NUCLEOTIDE SEQUENCE [LARGE SCALE GENOMIC DNA]</scope>
    <source>
        <strain evidence="2">ANC 5109</strain>
    </source>
</reference>
<evidence type="ECO:0000313" key="2">
    <source>
        <dbReference type="Proteomes" id="UP000199035"/>
    </source>
</evidence>
<dbReference type="RefSeq" id="WP_086184611.1">
    <property type="nucleotide sequence ID" value="NZ_FNPK01000016.1"/>
</dbReference>
<organism evidence="1 2">
    <name type="scientific">Acinetobacter kyonggiensis</name>
    <dbReference type="NCBI Taxonomy" id="595670"/>
    <lineage>
        <taxon>Bacteria</taxon>
        <taxon>Pseudomonadati</taxon>
        <taxon>Pseudomonadota</taxon>
        <taxon>Gammaproteobacteria</taxon>
        <taxon>Moraxellales</taxon>
        <taxon>Moraxellaceae</taxon>
        <taxon>Acinetobacter</taxon>
    </lineage>
</organism>
<dbReference type="Gene3D" id="2.60.200.60">
    <property type="match status" value="1"/>
</dbReference>
<name>A0A1H3L5A0_9GAMM</name>